<keyword evidence="3 6" id="KW-0808">Transferase</keyword>
<evidence type="ECO:0000256" key="6">
    <source>
        <dbReference type="RuleBase" id="RU004466"/>
    </source>
</evidence>
<evidence type="ECO:0000256" key="3">
    <source>
        <dbReference type="ARBA" id="ARBA00022679"/>
    </source>
</evidence>
<evidence type="ECO:0000256" key="1">
    <source>
        <dbReference type="ARBA" id="ARBA00001946"/>
    </source>
</evidence>
<evidence type="ECO:0000256" key="5">
    <source>
        <dbReference type="ARBA" id="ARBA00022842"/>
    </source>
</evidence>
<comment type="caution">
    <text evidence="7">The sequence shown here is derived from an EMBL/GenBank/DDBJ whole genome shotgun (WGS) entry which is preliminary data.</text>
</comment>
<dbReference type="Proteomes" id="UP000309117">
    <property type="component" value="Unassembled WGS sequence"/>
</dbReference>
<keyword evidence="4" id="KW-0479">Metal-binding</keyword>
<protein>
    <submittedName>
        <fullName evidence="7">Polyprenyl synthetase family protein</fullName>
    </submittedName>
</protein>
<dbReference type="AlphaFoldDB" id="A0A4S2BHG2"/>
<name>A0A4S2BHG2_9LACO</name>
<evidence type="ECO:0000256" key="4">
    <source>
        <dbReference type="ARBA" id="ARBA00022723"/>
    </source>
</evidence>
<organism evidence="7 8">
    <name type="scientific">Lactobacillus intestinalis</name>
    <dbReference type="NCBI Taxonomy" id="151781"/>
    <lineage>
        <taxon>Bacteria</taxon>
        <taxon>Bacillati</taxon>
        <taxon>Bacillota</taxon>
        <taxon>Bacilli</taxon>
        <taxon>Lactobacillales</taxon>
        <taxon>Lactobacillaceae</taxon>
        <taxon>Lactobacillus</taxon>
    </lineage>
</organism>
<accession>A0A4S2BHG2</accession>
<dbReference type="PROSITE" id="PS00444">
    <property type="entry name" value="POLYPRENYL_SYNTHASE_2"/>
    <property type="match status" value="1"/>
</dbReference>
<dbReference type="InterPro" id="IPR033749">
    <property type="entry name" value="Polyprenyl_synt_CS"/>
</dbReference>
<dbReference type="InterPro" id="IPR000092">
    <property type="entry name" value="Polyprenyl_synt"/>
</dbReference>
<dbReference type="SUPFAM" id="SSF48576">
    <property type="entry name" value="Terpenoid synthases"/>
    <property type="match status" value="1"/>
</dbReference>
<comment type="cofactor">
    <cofactor evidence="1">
        <name>Mg(2+)</name>
        <dbReference type="ChEBI" id="CHEBI:18420"/>
    </cofactor>
</comment>
<keyword evidence="5" id="KW-0460">Magnesium</keyword>
<evidence type="ECO:0000313" key="7">
    <source>
        <dbReference type="EMBL" id="TGY13565.1"/>
    </source>
</evidence>
<dbReference type="PROSITE" id="PS00723">
    <property type="entry name" value="POLYPRENYL_SYNTHASE_1"/>
    <property type="match status" value="1"/>
</dbReference>
<dbReference type="SFLD" id="SFLDS00005">
    <property type="entry name" value="Isoprenoid_Synthase_Type_I"/>
    <property type="match status" value="1"/>
</dbReference>
<dbReference type="PANTHER" id="PTHR12001:SF69">
    <property type="entry name" value="ALL TRANS-POLYPRENYL-DIPHOSPHATE SYNTHASE PDSS1"/>
    <property type="match status" value="1"/>
</dbReference>
<evidence type="ECO:0000256" key="2">
    <source>
        <dbReference type="ARBA" id="ARBA00006706"/>
    </source>
</evidence>
<dbReference type="GO" id="GO:0008299">
    <property type="term" value="P:isoprenoid biosynthetic process"/>
    <property type="evidence" value="ECO:0007669"/>
    <property type="project" value="InterPro"/>
</dbReference>
<comment type="similarity">
    <text evidence="2 6">Belongs to the FPP/GGPP synthase family.</text>
</comment>
<dbReference type="RefSeq" id="WP_004040381.1">
    <property type="nucleotide sequence ID" value="NZ_AQFR02000003.1"/>
</dbReference>
<dbReference type="EMBL" id="SRYV01000012">
    <property type="protein sequence ID" value="TGY13565.1"/>
    <property type="molecule type" value="Genomic_DNA"/>
</dbReference>
<dbReference type="GO" id="GO:0004659">
    <property type="term" value="F:prenyltransferase activity"/>
    <property type="evidence" value="ECO:0007669"/>
    <property type="project" value="InterPro"/>
</dbReference>
<reference evidence="7 8" key="1">
    <citation type="submission" date="2019-04" db="EMBL/GenBank/DDBJ databases">
        <title>Microbes associate with the intestines of laboratory mice.</title>
        <authorList>
            <person name="Navarre W."/>
            <person name="Wong E."/>
            <person name="Huang K."/>
            <person name="Tropini C."/>
            <person name="Ng K."/>
            <person name="Yu B."/>
        </authorList>
    </citation>
    <scope>NUCLEOTIDE SEQUENCE [LARGE SCALE GENOMIC DNA]</scope>
    <source>
        <strain evidence="7 8">NM61_E11</strain>
    </source>
</reference>
<dbReference type="GO" id="GO:0046872">
    <property type="term" value="F:metal ion binding"/>
    <property type="evidence" value="ECO:0007669"/>
    <property type="project" value="UniProtKB-KW"/>
</dbReference>
<dbReference type="Gene3D" id="1.10.600.10">
    <property type="entry name" value="Farnesyl Diphosphate Synthase"/>
    <property type="match status" value="1"/>
</dbReference>
<dbReference type="PANTHER" id="PTHR12001">
    <property type="entry name" value="GERANYLGERANYL PYROPHOSPHATE SYNTHASE"/>
    <property type="match status" value="1"/>
</dbReference>
<evidence type="ECO:0000313" key="8">
    <source>
        <dbReference type="Proteomes" id="UP000309117"/>
    </source>
</evidence>
<proteinExistence type="inferred from homology"/>
<dbReference type="Pfam" id="PF00348">
    <property type="entry name" value="polyprenyl_synt"/>
    <property type="match status" value="1"/>
</dbReference>
<dbReference type="InterPro" id="IPR008949">
    <property type="entry name" value="Isoprenoid_synthase_dom_sf"/>
</dbReference>
<gene>
    <name evidence="7" type="ORF">E5351_07310</name>
</gene>
<sequence>MNNYKPWQSYPLISSQLSQVNDYLLKTIKAPIPSLQSALLTMANSGGKYLRPTILILSARSCGKKELANSPKIIKLATSIEILHMATLIHDDVIDDSDKRRGNISIQARFGKDVAVYAGDLLFTNFFDLMLETIDEHEFLVKNAQTMRRILNGELGQMGQRFNINQSFDDYLKDIKGKTAALFSLASEEGAHFAGGDFDQVQLMADFGQNLGIAFQMIDDILDYAGGKKLNKPTLEDLATGVYSLPILLALSHDNLRLRLDPILAKKREMTLEDIDQIQEIILSSNTIEESRAIAEQFSQKAVNNLKELPSNKAVKLLKKMSQELLSRTL</sequence>
<dbReference type="CDD" id="cd00685">
    <property type="entry name" value="Trans_IPPS_HT"/>
    <property type="match status" value="1"/>
</dbReference>